<dbReference type="Proteomes" id="UP000034805">
    <property type="component" value="Unassembled WGS sequence"/>
</dbReference>
<feature type="region of interest" description="Disordered" evidence="1">
    <location>
        <begin position="645"/>
        <end position="830"/>
    </location>
</feature>
<feature type="region of interest" description="Disordered" evidence="1">
    <location>
        <begin position="1261"/>
        <end position="1504"/>
    </location>
</feature>
<feature type="non-terminal residue" evidence="3">
    <location>
        <position position="1"/>
    </location>
</feature>
<accession>A0A0P7VIT6</accession>
<dbReference type="PANTHER" id="PTHR33775:SF1">
    <property type="entry name" value="PROLINE-RICH BASIC PROTEIN 1"/>
    <property type="match status" value="1"/>
</dbReference>
<feature type="compositionally biased region" description="Polar residues" evidence="1">
    <location>
        <begin position="1208"/>
        <end position="1220"/>
    </location>
</feature>
<comment type="caution">
    <text evidence="3">The sequence shown here is derived from an EMBL/GenBank/DDBJ whole genome shotgun (WGS) entry which is preliminary data.</text>
</comment>
<feature type="region of interest" description="Disordered" evidence="1">
    <location>
        <begin position="208"/>
        <end position="243"/>
    </location>
</feature>
<feature type="region of interest" description="Disordered" evidence="1">
    <location>
        <begin position="298"/>
        <end position="325"/>
    </location>
</feature>
<evidence type="ECO:0000313" key="4">
    <source>
        <dbReference type="Proteomes" id="UP000034805"/>
    </source>
</evidence>
<evidence type="ECO:0000259" key="2">
    <source>
        <dbReference type="Pfam" id="PF15232"/>
    </source>
</evidence>
<feature type="compositionally biased region" description="Low complexity" evidence="1">
    <location>
        <begin position="1488"/>
        <end position="1504"/>
    </location>
</feature>
<evidence type="ECO:0000313" key="3">
    <source>
        <dbReference type="EMBL" id="KPP75488.1"/>
    </source>
</evidence>
<feature type="region of interest" description="Disordered" evidence="1">
    <location>
        <begin position="1076"/>
        <end position="1098"/>
    </location>
</feature>
<feature type="compositionally biased region" description="Low complexity" evidence="1">
    <location>
        <begin position="718"/>
        <end position="750"/>
    </location>
</feature>
<proteinExistence type="predicted"/>
<sequence length="1713" mass="187332">AVVGPLALIYLHQLSNLFQALLLCTEGLVNAGAFPSFLCSSNSFFFLQSSLVIFLGSSRPTTPLEAWPSVSSALGSRISYSHRSPPHTSPSINERFGLGSWNEKMERWSEEEDSFSVVHTVPNSFNMRNGDGPDRVEIFDIISIPSHHSTISETTCLCDIFGDDCDTPTLSCSPASGSLTKEVDDFSLADDTNNDSSGSYHTALCSEQLSDSSENYEDSKETLSPSPPETSLSSNPIPAESDNNLHKEIYCSPEQHETGVSTKLANIFQQPNKIVTSAGSPCASLSNRKSISRECNNQQCRDGEREEGVVSGGEDQWGEEGEGKWGVASYREEQVELSFSARNRKVPANHSVTATYRQPLSGMTARCYSECLLATQQLQHQNSVKPQGSEDEHQVCSRKSKLIPRTLNSGFSSIAPDYSSENSSMGSELDETDNEVKWFTDLAFKSLSSPQVDYLDVYNSSHRSSTNVSQQSTEDITGVNAWSAYADLRGSTRHENDDPSRHAPSLLPLSRLDRAKRFEMGSFECVDVALESRDETRRGKRTVPKRQIQLKRRDTSESRASENSEVTSETASTTRHSKDILLRQHSTPAAMQEETFQPKCNVGSSDRKQKLQKSLSLDETSGKTKMATCFIKSVLSRKMQHETKFTNQQVPVQNGKVSPSVTMEKSSGTSQSPPFKQSSKTELSSISSGFPSDCSLSSEDLQRAEPNLPSDSNKQHGSFSSSTHQRSSHKSSLSPLPSGSVGSDSQSSISARSGIRSELLIPFESMKKEKQSPREEGQKLVKSDPWEKNSSDSANTSTGNTSAAATRIPSMRSGMTNRKDERRVKPANHKQTTRNIFLSKTPEITLKACVAGEKEKASRLTPDLEIMPAENPETLIPRKTEKQGETVDNKSEDEAEKWVDNDTNKKGLMVKVRDVRKLVKNTYNLSFKATAPSTEDRVSPGREKKLTPPMQIESKAIGKNDDKVVGSAAAENEKVDKVLVSDVTLKPQAPQEKVTEIASLCFTPKNALTEEVSMLESNIKTSDGQTCAVSTLTEAESNSLAENAQMGAERLSKVKSLPKFPNKEREISTLILLQDGQTNDGQDPSAPPPLSLTTTSSSRSVSMLLKEKGFQADIGLCDIPNDKKNTITKHVNRIEVPLQSCSVEENVSGQQKGAALHSVTTPERAASPQPSPFVEIKDGLHQEDPTVSRTVELENASLESPEKETQAAACNTQKTTVSETSRYRQQESITEETRTTSYVQKSTMLATSANMHQPAITATFSYQHSPGIPDSPEKSKILSPSEQPSTSSSKQSTVSTTQEPSYAKQAAQTAPFRNLRHSDKPHFYASDDPPSYDERESFSPLLLTDLPARRPRRYHPTSHDPPCSSTSESTLTPAHPSPRPFGLALPPSPPVRTLDPSYPLALPLSRQSQHRSDAQSLSSQPPSPQTSQPSDPQAPIMFHPLQPTPAVPSCPGHLLQPCPEDSKQPPPSLRGDRRTAHQRPPPLATQLVGSGPYSHHGHSPSVPSLEARPQYLCSPQGFATSYSPEYGSESTGSGGVLYPESGSGVAYGQNPRRVLLDPETGKYFYIEMPVQPLRKMLFDPETGQYVEVLIPHQTISHSGLFPPSAVPYPSLHSPSMYTPQYLPYSAPRHPATQPTRHPEGPPPPGLHQNEAGFGSSETQSPKPEVQSHAPLDQSYLESMYYIPTGMTASPNPTSPDFYHKLPPGLPNSGAKRS</sequence>
<dbReference type="InterPro" id="IPR052303">
    <property type="entry name" value="CEFIP"/>
</dbReference>
<reference evidence="3 4" key="1">
    <citation type="submission" date="2015-08" db="EMBL/GenBank/DDBJ databases">
        <title>The genome of the Asian arowana (Scleropages formosus).</title>
        <authorList>
            <person name="Tan M.H."/>
            <person name="Gan H.M."/>
            <person name="Croft L.J."/>
            <person name="Austin C.M."/>
        </authorList>
    </citation>
    <scope>NUCLEOTIDE SEQUENCE [LARGE SCALE GENOMIC DNA]</scope>
    <source>
        <strain evidence="3">Aro1</strain>
    </source>
</reference>
<feature type="compositionally biased region" description="Polar residues" evidence="1">
    <location>
        <begin position="1363"/>
        <end position="1372"/>
    </location>
</feature>
<dbReference type="GO" id="GO:0005654">
    <property type="term" value="C:nucleoplasm"/>
    <property type="evidence" value="ECO:0007669"/>
    <property type="project" value="TreeGrafter"/>
</dbReference>
<dbReference type="Pfam" id="PF15232">
    <property type="entry name" value="DUF4585"/>
    <property type="match status" value="1"/>
</dbReference>
<feature type="compositionally biased region" description="Low complexity" evidence="1">
    <location>
        <begin position="1279"/>
        <end position="1299"/>
    </location>
</feature>
<name>A0A0P7VIT6_SCLFO</name>
<feature type="compositionally biased region" description="Low complexity" evidence="1">
    <location>
        <begin position="1414"/>
        <end position="1435"/>
    </location>
</feature>
<evidence type="ECO:0000256" key="1">
    <source>
        <dbReference type="SAM" id="MobiDB-lite"/>
    </source>
</evidence>
<feature type="region of interest" description="Disordered" evidence="1">
    <location>
        <begin position="533"/>
        <end position="619"/>
    </location>
</feature>
<feature type="compositionally biased region" description="Basic and acidic residues" evidence="1">
    <location>
        <begin position="551"/>
        <end position="562"/>
    </location>
</feature>
<dbReference type="InterPro" id="IPR027838">
    <property type="entry name" value="DUF4585"/>
</dbReference>
<dbReference type="PANTHER" id="PTHR33775">
    <property type="entry name" value="CARDIAC-ENRICHED FHL2-INTERACTING PROTEIN-RELATED"/>
    <property type="match status" value="1"/>
</dbReference>
<gene>
    <name evidence="3" type="ORF">Z043_105259</name>
</gene>
<organism evidence="3 4">
    <name type="scientific">Scleropages formosus</name>
    <name type="common">Asian bonytongue</name>
    <name type="synonym">Osteoglossum formosum</name>
    <dbReference type="NCBI Taxonomy" id="113540"/>
    <lineage>
        <taxon>Eukaryota</taxon>
        <taxon>Metazoa</taxon>
        <taxon>Chordata</taxon>
        <taxon>Craniata</taxon>
        <taxon>Vertebrata</taxon>
        <taxon>Euteleostomi</taxon>
        <taxon>Actinopterygii</taxon>
        <taxon>Neopterygii</taxon>
        <taxon>Teleostei</taxon>
        <taxon>Osteoglossocephala</taxon>
        <taxon>Osteoglossomorpha</taxon>
        <taxon>Osteoglossiformes</taxon>
        <taxon>Osteoglossidae</taxon>
        <taxon>Scleropages</taxon>
    </lineage>
</organism>
<feature type="compositionally biased region" description="Polar residues" evidence="1">
    <location>
        <begin position="563"/>
        <end position="574"/>
    </location>
</feature>
<feature type="compositionally biased region" description="Basic and acidic residues" evidence="1">
    <location>
        <begin position="765"/>
        <end position="790"/>
    </location>
</feature>
<feature type="region of interest" description="Disordered" evidence="1">
    <location>
        <begin position="1619"/>
        <end position="1713"/>
    </location>
</feature>
<protein>
    <submittedName>
        <fullName evidence="3">Serine/arginine repetitive matrix protein 2-like</fullName>
    </submittedName>
</protein>
<feature type="compositionally biased region" description="Polar residues" evidence="1">
    <location>
        <begin position="645"/>
        <end position="699"/>
    </location>
</feature>
<feature type="region of interest" description="Disordered" evidence="1">
    <location>
        <begin position="1195"/>
        <end position="1235"/>
    </location>
</feature>
<feature type="compositionally biased region" description="Low complexity" evidence="1">
    <location>
        <begin position="791"/>
        <end position="806"/>
    </location>
</feature>
<feature type="compositionally biased region" description="Basic residues" evidence="1">
    <location>
        <begin position="538"/>
        <end position="550"/>
    </location>
</feature>
<feature type="domain" description="DUF4585" evidence="2">
    <location>
        <begin position="1547"/>
        <end position="1617"/>
    </location>
</feature>
<dbReference type="EMBL" id="JARO02001430">
    <property type="protein sequence ID" value="KPP75488.1"/>
    <property type="molecule type" value="Genomic_DNA"/>
</dbReference>